<evidence type="ECO:0000313" key="2">
    <source>
        <dbReference type="Proteomes" id="UP000797356"/>
    </source>
</evidence>
<dbReference type="AlphaFoldDB" id="A0A8K0I0W8"/>
<evidence type="ECO:0000313" key="1">
    <source>
        <dbReference type="EMBL" id="KAG1331898.1"/>
    </source>
</evidence>
<dbReference type="Proteomes" id="UP000797356">
    <property type="component" value="Chromosome 2"/>
</dbReference>
<gene>
    <name evidence="1" type="ORF">COCNU_02G018660</name>
</gene>
<proteinExistence type="predicted"/>
<dbReference type="EMBL" id="CM017873">
    <property type="protein sequence ID" value="KAG1331898.1"/>
    <property type="molecule type" value="Genomic_DNA"/>
</dbReference>
<sequence length="49" mass="5423">MCKVLTEIKVSSHFREGEHYLGGTLSIELTPASRFAAAMLAAEPRPLHR</sequence>
<name>A0A8K0I0W8_COCNU</name>
<organism evidence="1 2">
    <name type="scientific">Cocos nucifera</name>
    <name type="common">Coconut palm</name>
    <dbReference type="NCBI Taxonomy" id="13894"/>
    <lineage>
        <taxon>Eukaryota</taxon>
        <taxon>Viridiplantae</taxon>
        <taxon>Streptophyta</taxon>
        <taxon>Embryophyta</taxon>
        <taxon>Tracheophyta</taxon>
        <taxon>Spermatophyta</taxon>
        <taxon>Magnoliopsida</taxon>
        <taxon>Liliopsida</taxon>
        <taxon>Arecaceae</taxon>
        <taxon>Arecoideae</taxon>
        <taxon>Cocoseae</taxon>
        <taxon>Attaleinae</taxon>
        <taxon>Cocos</taxon>
    </lineage>
</organism>
<reference evidence="1" key="1">
    <citation type="journal article" date="2017" name="Gigascience">
        <title>The genome draft of coconut (Cocos nucifera).</title>
        <authorList>
            <person name="Xiao Y."/>
            <person name="Xu P."/>
            <person name="Fan H."/>
            <person name="Baudouin L."/>
            <person name="Xia W."/>
            <person name="Bocs S."/>
            <person name="Xu J."/>
            <person name="Li Q."/>
            <person name="Guo A."/>
            <person name="Zhou L."/>
            <person name="Li J."/>
            <person name="Wu Y."/>
            <person name="Ma Z."/>
            <person name="Armero A."/>
            <person name="Issali A.E."/>
            <person name="Liu N."/>
            <person name="Peng M."/>
            <person name="Yang Y."/>
        </authorList>
    </citation>
    <scope>NUCLEOTIDE SEQUENCE</scope>
    <source>
        <tissue evidence="1">Spear leaf of Hainan Tall coconut</tissue>
    </source>
</reference>
<reference evidence="1" key="2">
    <citation type="submission" date="2019-07" db="EMBL/GenBank/DDBJ databases">
        <authorList>
            <person name="Yang Y."/>
            <person name="Bocs S."/>
            <person name="Baudouin L."/>
        </authorList>
    </citation>
    <scope>NUCLEOTIDE SEQUENCE</scope>
    <source>
        <tissue evidence="1">Spear leaf of Hainan Tall coconut</tissue>
    </source>
</reference>
<accession>A0A8K0I0W8</accession>
<protein>
    <submittedName>
        <fullName evidence="1">Uncharacterized protein</fullName>
    </submittedName>
</protein>
<comment type="caution">
    <text evidence="1">The sequence shown here is derived from an EMBL/GenBank/DDBJ whole genome shotgun (WGS) entry which is preliminary data.</text>
</comment>
<keyword evidence="2" id="KW-1185">Reference proteome</keyword>